<accession>A0A5Q2RNJ8</accession>
<dbReference type="Proteomes" id="UP000334019">
    <property type="component" value="Chromosome"/>
</dbReference>
<dbReference type="GO" id="GO:0004527">
    <property type="term" value="F:exonuclease activity"/>
    <property type="evidence" value="ECO:0007669"/>
    <property type="project" value="UniProtKB-KW"/>
</dbReference>
<dbReference type="Pfam" id="PF12705">
    <property type="entry name" value="PDDEXK_1"/>
    <property type="match status" value="1"/>
</dbReference>
<dbReference type="Gene3D" id="3.90.320.10">
    <property type="match status" value="1"/>
</dbReference>
<keyword evidence="4" id="KW-0378">Hydrolase</keyword>
<dbReference type="InterPro" id="IPR027417">
    <property type="entry name" value="P-loop_NTPase"/>
</dbReference>
<dbReference type="InterPro" id="IPR038726">
    <property type="entry name" value="PDDEXK_AddAB-type"/>
</dbReference>
<keyword evidence="3" id="KW-0067">ATP-binding</keyword>
<dbReference type="GO" id="GO:0004386">
    <property type="term" value="F:helicase activity"/>
    <property type="evidence" value="ECO:0007669"/>
    <property type="project" value="UniProtKB-KW"/>
</dbReference>
<evidence type="ECO:0000256" key="2">
    <source>
        <dbReference type="ARBA" id="ARBA00022763"/>
    </source>
</evidence>
<dbReference type="GO" id="GO:0006281">
    <property type="term" value="P:DNA repair"/>
    <property type="evidence" value="ECO:0007669"/>
    <property type="project" value="UniProtKB-KW"/>
</dbReference>
<dbReference type="EMBL" id="CP045851">
    <property type="protein sequence ID" value="QGG96161.1"/>
    <property type="molecule type" value="Genomic_DNA"/>
</dbReference>
<evidence type="ECO:0000256" key="1">
    <source>
        <dbReference type="ARBA" id="ARBA00022722"/>
    </source>
</evidence>
<keyword evidence="8" id="KW-1185">Reference proteome</keyword>
<dbReference type="AlphaFoldDB" id="A0A5Q2RNJ8"/>
<keyword evidence="5" id="KW-0234">DNA repair</keyword>
<reference evidence="7 8" key="1">
    <citation type="submission" date="2019-11" db="EMBL/GenBank/DDBJ databases">
        <authorList>
            <person name="He Y."/>
        </authorList>
    </citation>
    <scope>NUCLEOTIDE SEQUENCE [LARGE SCALE GENOMIC DNA]</scope>
    <source>
        <strain evidence="7 8">SCSIO 58843</strain>
    </source>
</reference>
<protein>
    <recommendedName>
        <fullName evidence="6">PD-(D/E)XK endonuclease-like domain-containing protein</fullName>
    </recommendedName>
</protein>
<gene>
    <name evidence="7" type="ORF">GH723_14210</name>
</gene>
<evidence type="ECO:0000256" key="5">
    <source>
        <dbReference type="ARBA" id="ARBA00023204"/>
    </source>
</evidence>
<evidence type="ECO:0000259" key="6">
    <source>
        <dbReference type="Pfam" id="PF12705"/>
    </source>
</evidence>
<keyword evidence="4" id="KW-0269">Exonuclease</keyword>
<keyword evidence="2" id="KW-0227">DNA damage</keyword>
<evidence type="ECO:0000313" key="7">
    <source>
        <dbReference type="EMBL" id="QGG96161.1"/>
    </source>
</evidence>
<dbReference type="KEGG" id="atq:GH723_14210"/>
<sequence length="1061" mass="114807">MGQDRLQVVPHGRPATAALGRAIAAAKGDDPLAPVTVAVAHPRAGLSLRRTLAARRGGVVNVQFLVLPRIVELLGAPSLAAQGRRPRTATVARAAARAVLRDAPGRVLAPAADHHATEAAVVRLVEDLASVGADGRRRLADLGGRAADLAALAERVLAAAPDRYDRHDLTRAAVESVRRGRAGQLGHLVVHLPSRLHPAEVELVGALADQDAVTVLLGVTGHPTADATVAALRERLEPILGAASEPDRPSPPTAQRIITTTDADDEVRAALRAVVEHWEQGTPLERTAIAYPSSEPYARLLQEQAAAAQLPISATATATLASSVVGRTLLGALALAPHERLERDRLIAWLAAAPIRDADGQRVPTTRWDVLTRRAGIVAGGLAEWHRHLDAHVERLRDDAARRARATPDAASASRAERDEREVERLRTFLTWLAELHRRVDDAGSWEQMATAARALVHATLGPEGRWAGWPEHQTEAGVAVLDALERLGALDEVEPSPRATSFRRALAAELDVVHGRTGATGRGLLVVPLHHAVGLDLDLLVVVGLAEGTLPGRTSDDALVPDADRERAGLDLPRRADVVVEQHHRLLAAMAGAERRILLMPRGDLRQGRERIPSRWLLDSAAALVGAPVTTRSFATLDHPAIEEVRSFTSGTAAAAHHLSLTDRDLSDLAGWVADGRAAHEHPITTEVPALGHAMAVLRARRLGGFGRFTGHVTGVEIPTFRDGGALSPTALERWAACPRRYFFAQVLRLREEERPEVIDRITPRDRGSLVHETLDRFLDEVISTGPKAPDERWSPTERSRAHALLDEVGAGFEDQGLTGRPVFWALDRVALHRDLDRFLDLDDQLRAQNRSTPVSTELPFGPDEPVRAVLDLPGDRRIEFRGFADRVDRTEDGGLLVLDYKTGGAREAKAIAEGEDKLLRGEKLQLPVYALAARTAHPDATGPVHTAYWHISDKGGWERYGYTSEPEHEARFEEVLTTIADGIEAGHFPGRPGPPSTRLGKPPFERCLHCAFDVVCGRDRGVEWQNVRLAPELHDLLVLAGEIDEDPDENPADDAEAAS</sequence>
<evidence type="ECO:0000256" key="4">
    <source>
        <dbReference type="ARBA" id="ARBA00022839"/>
    </source>
</evidence>
<keyword evidence="3" id="KW-0547">Nucleotide-binding</keyword>
<name>A0A5Q2RNJ8_9ACTN</name>
<evidence type="ECO:0000313" key="8">
    <source>
        <dbReference type="Proteomes" id="UP000334019"/>
    </source>
</evidence>
<dbReference type="InterPro" id="IPR011604">
    <property type="entry name" value="PDDEXK-like_dom_sf"/>
</dbReference>
<proteinExistence type="predicted"/>
<evidence type="ECO:0000256" key="3">
    <source>
        <dbReference type="ARBA" id="ARBA00022806"/>
    </source>
</evidence>
<keyword evidence="3" id="KW-0347">Helicase</keyword>
<organism evidence="7 8">
    <name type="scientific">Actinomarinicola tropica</name>
    <dbReference type="NCBI Taxonomy" id="2789776"/>
    <lineage>
        <taxon>Bacteria</taxon>
        <taxon>Bacillati</taxon>
        <taxon>Actinomycetota</taxon>
        <taxon>Acidimicrobiia</taxon>
        <taxon>Acidimicrobiales</taxon>
        <taxon>Iamiaceae</taxon>
        <taxon>Actinomarinicola</taxon>
    </lineage>
</organism>
<feature type="domain" description="PD-(D/E)XK endonuclease-like" evidence="6">
    <location>
        <begin position="728"/>
        <end position="1018"/>
    </location>
</feature>
<keyword evidence="1" id="KW-0540">Nuclease</keyword>
<dbReference type="SUPFAM" id="SSF52540">
    <property type="entry name" value="P-loop containing nucleoside triphosphate hydrolases"/>
    <property type="match status" value="1"/>
</dbReference>
<dbReference type="RefSeq" id="WP_153760267.1">
    <property type="nucleotide sequence ID" value="NZ_CP045851.1"/>
</dbReference>